<keyword evidence="2 5" id="KW-0479">Metal-binding</keyword>
<evidence type="ECO:0000256" key="3">
    <source>
        <dbReference type="ARBA" id="ARBA00023004"/>
    </source>
</evidence>
<dbReference type="SMART" id="SM01117">
    <property type="entry name" value="Cyt-b5"/>
    <property type="match status" value="2"/>
</dbReference>
<dbReference type="PANTHER" id="PTHR19359">
    <property type="entry name" value="CYTOCHROME B5"/>
    <property type="match status" value="1"/>
</dbReference>
<feature type="domain" description="Cytochrome b5 heme-binding" evidence="7">
    <location>
        <begin position="17"/>
        <end position="94"/>
    </location>
</feature>
<dbReference type="EMBL" id="CAMXCT010001323">
    <property type="protein sequence ID" value="CAI3988986.1"/>
    <property type="molecule type" value="Genomic_DNA"/>
</dbReference>
<keyword evidence="1 5" id="KW-0349">Heme</keyword>
<dbReference type="AlphaFoldDB" id="A0A9P1FUU3"/>
<dbReference type="EMBL" id="CAMXCT030001323">
    <property type="protein sequence ID" value="CAL4776298.1"/>
    <property type="molecule type" value="Genomic_DNA"/>
</dbReference>
<dbReference type="OrthoDB" id="260519at2759"/>
<evidence type="ECO:0000313" key="10">
    <source>
        <dbReference type="EMBL" id="CAL4776298.1"/>
    </source>
</evidence>
<dbReference type="InterPro" id="IPR050668">
    <property type="entry name" value="Cytochrome_b5"/>
</dbReference>
<protein>
    <submittedName>
        <fullName evidence="10">Cytochrome b5 heme-binding domain-containing protein</fullName>
    </submittedName>
</protein>
<evidence type="ECO:0000256" key="6">
    <source>
        <dbReference type="SAM" id="MobiDB-lite"/>
    </source>
</evidence>
<organism evidence="8">
    <name type="scientific">Cladocopium goreaui</name>
    <dbReference type="NCBI Taxonomy" id="2562237"/>
    <lineage>
        <taxon>Eukaryota</taxon>
        <taxon>Sar</taxon>
        <taxon>Alveolata</taxon>
        <taxon>Dinophyceae</taxon>
        <taxon>Suessiales</taxon>
        <taxon>Symbiodiniaceae</taxon>
        <taxon>Cladocopium</taxon>
    </lineage>
</organism>
<name>A0A9P1FUU3_9DINO</name>
<evidence type="ECO:0000256" key="4">
    <source>
        <dbReference type="ARBA" id="ARBA00038168"/>
    </source>
</evidence>
<feature type="compositionally biased region" description="Polar residues" evidence="6">
    <location>
        <begin position="1"/>
        <end position="19"/>
    </location>
</feature>
<dbReference type="SUPFAM" id="SSF55856">
    <property type="entry name" value="Cytochrome b5-like heme/steroid binding domain"/>
    <property type="match status" value="2"/>
</dbReference>
<dbReference type="Pfam" id="PF00173">
    <property type="entry name" value="Cyt-b5"/>
    <property type="match status" value="1"/>
</dbReference>
<evidence type="ECO:0000256" key="5">
    <source>
        <dbReference type="RuleBase" id="RU362121"/>
    </source>
</evidence>
<keyword evidence="3 5" id="KW-0408">Iron</keyword>
<comment type="caution">
    <text evidence="8">The sequence shown here is derived from an EMBL/GenBank/DDBJ whole genome shotgun (WGS) entry which is preliminary data.</text>
</comment>
<dbReference type="GO" id="GO:0046872">
    <property type="term" value="F:metal ion binding"/>
    <property type="evidence" value="ECO:0007669"/>
    <property type="project" value="UniProtKB-UniRule"/>
</dbReference>
<dbReference type="InterPro" id="IPR036400">
    <property type="entry name" value="Cyt_B5-like_heme/steroid_sf"/>
</dbReference>
<dbReference type="InterPro" id="IPR001199">
    <property type="entry name" value="Cyt_B5-like_heme/steroid-bd"/>
</dbReference>
<gene>
    <name evidence="8" type="ORF">C1SCF055_LOCUS16093</name>
</gene>
<feature type="region of interest" description="Disordered" evidence="6">
    <location>
        <begin position="1"/>
        <end position="21"/>
    </location>
</feature>
<dbReference type="PROSITE" id="PS00191">
    <property type="entry name" value="CYTOCHROME_B5_1"/>
    <property type="match status" value="1"/>
</dbReference>
<dbReference type="GO" id="GO:0020037">
    <property type="term" value="F:heme binding"/>
    <property type="evidence" value="ECO:0007669"/>
    <property type="project" value="UniProtKB-UniRule"/>
</dbReference>
<reference evidence="9" key="2">
    <citation type="submission" date="2024-04" db="EMBL/GenBank/DDBJ databases">
        <authorList>
            <person name="Chen Y."/>
            <person name="Shah S."/>
            <person name="Dougan E. K."/>
            <person name="Thang M."/>
            <person name="Chan C."/>
        </authorList>
    </citation>
    <scope>NUCLEOTIDE SEQUENCE [LARGE SCALE GENOMIC DNA]</scope>
</reference>
<dbReference type="InterPro" id="IPR018506">
    <property type="entry name" value="Cyt_B5_heme-BS"/>
</dbReference>
<dbReference type="Proteomes" id="UP001152797">
    <property type="component" value="Unassembled WGS sequence"/>
</dbReference>
<dbReference type="PROSITE" id="PS50255">
    <property type="entry name" value="CYTOCHROME_B5_2"/>
    <property type="match status" value="1"/>
</dbReference>
<evidence type="ECO:0000259" key="7">
    <source>
        <dbReference type="PROSITE" id="PS50255"/>
    </source>
</evidence>
<dbReference type="GO" id="GO:0016020">
    <property type="term" value="C:membrane"/>
    <property type="evidence" value="ECO:0007669"/>
    <property type="project" value="TreeGrafter"/>
</dbReference>
<dbReference type="EMBL" id="CAMXCT020001323">
    <property type="protein sequence ID" value="CAL1142361.1"/>
    <property type="molecule type" value="Genomic_DNA"/>
</dbReference>
<reference evidence="8" key="1">
    <citation type="submission" date="2022-10" db="EMBL/GenBank/DDBJ databases">
        <authorList>
            <person name="Chen Y."/>
            <person name="Dougan E. K."/>
            <person name="Chan C."/>
            <person name="Rhodes N."/>
            <person name="Thang M."/>
        </authorList>
    </citation>
    <scope>NUCLEOTIDE SEQUENCE</scope>
</reference>
<sequence>MGNLAGRTSSEGSRGSDGSISVEELQKHNTKDDAWMVLFGEVLDVTKFIPIHPGGTDTIDMYLGKDATEEWVEIHSPETLEKNLQHITKIGKIEARRGLMSWLYERFAAPKSAGASATPSAPADDDWPQGTQFTAAFEEELKKEEGHFSLETLKRWNGKERPMLIALCGIVIDVSPSENFIPTHGYGKLWAGKDCTWAMATASCLGHFRDVLFEIHVSLKAEDANRLDFKLEELEELQFKSLAGWYKHFTEKYRQVGTLQELKDWDFSNIIAEAKEMQKKGSYA</sequence>
<evidence type="ECO:0000313" key="8">
    <source>
        <dbReference type="EMBL" id="CAI3988986.1"/>
    </source>
</evidence>
<proteinExistence type="inferred from homology"/>
<evidence type="ECO:0000313" key="9">
    <source>
        <dbReference type="EMBL" id="CAL1142361.1"/>
    </source>
</evidence>
<keyword evidence="11" id="KW-1185">Reference proteome</keyword>
<evidence type="ECO:0000313" key="11">
    <source>
        <dbReference type="Proteomes" id="UP001152797"/>
    </source>
</evidence>
<evidence type="ECO:0000256" key="2">
    <source>
        <dbReference type="ARBA" id="ARBA00022723"/>
    </source>
</evidence>
<comment type="similarity">
    <text evidence="4 5">Belongs to the cytochrome b5 family.</text>
</comment>
<accession>A0A9P1FUU3</accession>
<evidence type="ECO:0000256" key="1">
    <source>
        <dbReference type="ARBA" id="ARBA00022617"/>
    </source>
</evidence>
<dbReference type="Gene3D" id="3.10.120.10">
    <property type="entry name" value="Cytochrome b5-like heme/steroid binding domain"/>
    <property type="match status" value="2"/>
</dbReference>